<proteinExistence type="predicted"/>
<dbReference type="Proteomes" id="UP000242188">
    <property type="component" value="Unassembled WGS sequence"/>
</dbReference>
<dbReference type="PANTHER" id="PTHR38564:SF2">
    <property type="entry name" value="WU:FC46H12 PRECURSOR"/>
    <property type="match status" value="1"/>
</dbReference>
<organism evidence="3 4">
    <name type="scientific">Mizuhopecten yessoensis</name>
    <name type="common">Japanese scallop</name>
    <name type="synonym">Patinopecten yessoensis</name>
    <dbReference type="NCBI Taxonomy" id="6573"/>
    <lineage>
        <taxon>Eukaryota</taxon>
        <taxon>Metazoa</taxon>
        <taxon>Spiralia</taxon>
        <taxon>Lophotrochozoa</taxon>
        <taxon>Mollusca</taxon>
        <taxon>Bivalvia</taxon>
        <taxon>Autobranchia</taxon>
        <taxon>Pteriomorphia</taxon>
        <taxon>Pectinida</taxon>
        <taxon>Pectinoidea</taxon>
        <taxon>Pectinidae</taxon>
        <taxon>Mizuhopecten</taxon>
    </lineage>
</organism>
<evidence type="ECO:0000256" key="1">
    <source>
        <dbReference type="SAM" id="MobiDB-lite"/>
    </source>
</evidence>
<gene>
    <name evidence="3" type="ORF">KP79_PYT19416</name>
</gene>
<protein>
    <submittedName>
        <fullName evidence="3">Uncharacterized protein</fullName>
    </submittedName>
</protein>
<name>A0A210PNX3_MIZYE</name>
<reference evidence="3 4" key="1">
    <citation type="journal article" date="2017" name="Nat. Ecol. Evol.">
        <title>Scallop genome provides insights into evolution of bilaterian karyotype and development.</title>
        <authorList>
            <person name="Wang S."/>
            <person name="Zhang J."/>
            <person name="Jiao W."/>
            <person name="Li J."/>
            <person name="Xun X."/>
            <person name="Sun Y."/>
            <person name="Guo X."/>
            <person name="Huan P."/>
            <person name="Dong B."/>
            <person name="Zhang L."/>
            <person name="Hu X."/>
            <person name="Sun X."/>
            <person name="Wang J."/>
            <person name="Zhao C."/>
            <person name="Wang Y."/>
            <person name="Wang D."/>
            <person name="Huang X."/>
            <person name="Wang R."/>
            <person name="Lv J."/>
            <person name="Li Y."/>
            <person name="Zhang Z."/>
            <person name="Liu B."/>
            <person name="Lu W."/>
            <person name="Hui Y."/>
            <person name="Liang J."/>
            <person name="Zhou Z."/>
            <person name="Hou R."/>
            <person name="Li X."/>
            <person name="Liu Y."/>
            <person name="Li H."/>
            <person name="Ning X."/>
            <person name="Lin Y."/>
            <person name="Zhao L."/>
            <person name="Xing Q."/>
            <person name="Dou J."/>
            <person name="Li Y."/>
            <person name="Mao J."/>
            <person name="Guo H."/>
            <person name="Dou H."/>
            <person name="Li T."/>
            <person name="Mu C."/>
            <person name="Jiang W."/>
            <person name="Fu Q."/>
            <person name="Fu X."/>
            <person name="Miao Y."/>
            <person name="Liu J."/>
            <person name="Yu Q."/>
            <person name="Li R."/>
            <person name="Liao H."/>
            <person name="Li X."/>
            <person name="Kong Y."/>
            <person name="Jiang Z."/>
            <person name="Chourrout D."/>
            <person name="Li R."/>
            <person name="Bao Z."/>
        </authorList>
    </citation>
    <scope>NUCLEOTIDE SEQUENCE [LARGE SCALE GENOMIC DNA]</scope>
    <source>
        <strain evidence="3 4">PY_sf001</strain>
    </source>
</reference>
<keyword evidence="2" id="KW-0812">Transmembrane</keyword>
<keyword evidence="2" id="KW-0472">Membrane</keyword>
<sequence>MSSSPGYKSLNHDGRSSSTNTCCCSKSWRKCPCYGKACIVIAAIICVFVAVVFSAAGVYSVFYPIHASCKINWSFNASCDVVQTKIVQQINDWKGADMCNGTQRCLYLLKGNKAGVKTTATHETPKKHYIDDLTFDFSSASDGSCQVKGYSTSETWYAVLDYGTNYCNLNNLITGSGVDKLPAYTETTSDSVCTQYSIRNCDVY</sequence>
<dbReference type="PANTHER" id="PTHR38564">
    <property type="entry name" value="SI:CH73-250A16.5-RELATED"/>
    <property type="match status" value="1"/>
</dbReference>
<evidence type="ECO:0000313" key="3">
    <source>
        <dbReference type="EMBL" id="OWF38205.1"/>
    </source>
</evidence>
<feature type="transmembrane region" description="Helical" evidence="2">
    <location>
        <begin position="37"/>
        <end position="62"/>
    </location>
</feature>
<comment type="caution">
    <text evidence="3">The sequence shown here is derived from an EMBL/GenBank/DDBJ whole genome shotgun (WGS) entry which is preliminary data.</text>
</comment>
<keyword evidence="2" id="KW-1133">Transmembrane helix</keyword>
<evidence type="ECO:0000256" key="2">
    <source>
        <dbReference type="SAM" id="Phobius"/>
    </source>
</evidence>
<dbReference type="OrthoDB" id="5946254at2759"/>
<dbReference type="AlphaFoldDB" id="A0A210PNX3"/>
<accession>A0A210PNX3</accession>
<dbReference type="EMBL" id="NEDP02005571">
    <property type="protein sequence ID" value="OWF38205.1"/>
    <property type="molecule type" value="Genomic_DNA"/>
</dbReference>
<feature type="region of interest" description="Disordered" evidence="1">
    <location>
        <begin position="1"/>
        <end position="21"/>
    </location>
</feature>
<keyword evidence="4" id="KW-1185">Reference proteome</keyword>
<evidence type="ECO:0000313" key="4">
    <source>
        <dbReference type="Proteomes" id="UP000242188"/>
    </source>
</evidence>